<dbReference type="Pfam" id="PF12697">
    <property type="entry name" value="Abhydrolase_6"/>
    <property type="match status" value="1"/>
</dbReference>
<organism evidence="2 3">
    <name type="scientific">Streptomyces minutiscleroticus</name>
    <dbReference type="NCBI Taxonomy" id="68238"/>
    <lineage>
        <taxon>Bacteria</taxon>
        <taxon>Bacillati</taxon>
        <taxon>Actinomycetota</taxon>
        <taxon>Actinomycetes</taxon>
        <taxon>Kitasatosporales</taxon>
        <taxon>Streptomycetaceae</taxon>
        <taxon>Streptomyces</taxon>
    </lineage>
</organism>
<dbReference type="PANTHER" id="PTHR37017">
    <property type="entry name" value="AB HYDROLASE-1 DOMAIN-CONTAINING PROTEIN-RELATED"/>
    <property type="match status" value="1"/>
</dbReference>
<dbReference type="RefSeq" id="WP_190195376.1">
    <property type="nucleotide sequence ID" value="NZ_BMVU01000140.1"/>
</dbReference>
<sequence length="235" mass="24890">MHFVFVPGVGHGGWCWHPVGQRIHAAGHSALALTMPGLSLGDDPRGLRLVDAVDHLVGEVERRDLTDVVLVGHSWAGFPITAAAPRLAARLARIVFYSAYVPLPGESMASALGPETAEFMRATAEASPDGTIGMDFETFANNLMPGEPAAAQRVIYDQLLPTPGGYVLDPIETDGIYTTGIPITYVLSENDRSLAAPGLELAARVGVQPIMVPGTHEALLTHPDEVTKGLLADLD</sequence>
<gene>
    <name evidence="2" type="ORF">GCM10010358_82560</name>
</gene>
<protein>
    <submittedName>
        <fullName evidence="2">Salicylate esterase</fullName>
    </submittedName>
</protein>
<comment type="caution">
    <text evidence="2">The sequence shown here is derived from an EMBL/GenBank/DDBJ whole genome shotgun (WGS) entry which is preliminary data.</text>
</comment>
<proteinExistence type="predicted"/>
<dbReference type="Gene3D" id="3.40.50.1820">
    <property type="entry name" value="alpha/beta hydrolase"/>
    <property type="match status" value="1"/>
</dbReference>
<dbReference type="Proteomes" id="UP000619244">
    <property type="component" value="Unassembled WGS sequence"/>
</dbReference>
<evidence type="ECO:0000259" key="1">
    <source>
        <dbReference type="Pfam" id="PF12697"/>
    </source>
</evidence>
<dbReference type="SUPFAM" id="SSF53474">
    <property type="entry name" value="alpha/beta-Hydrolases"/>
    <property type="match status" value="1"/>
</dbReference>
<dbReference type="InterPro" id="IPR052897">
    <property type="entry name" value="Sec-Metab_Biosynth_Hydrolase"/>
</dbReference>
<keyword evidence="3" id="KW-1185">Reference proteome</keyword>
<evidence type="ECO:0000313" key="3">
    <source>
        <dbReference type="Proteomes" id="UP000619244"/>
    </source>
</evidence>
<dbReference type="AlphaFoldDB" id="A0A918P5A0"/>
<reference evidence="2" key="2">
    <citation type="submission" date="2020-09" db="EMBL/GenBank/DDBJ databases">
        <authorList>
            <person name="Sun Q."/>
            <person name="Ohkuma M."/>
        </authorList>
    </citation>
    <scope>NUCLEOTIDE SEQUENCE</scope>
    <source>
        <strain evidence="2">JCM 4790</strain>
    </source>
</reference>
<evidence type="ECO:0000313" key="2">
    <source>
        <dbReference type="EMBL" id="GGY19081.1"/>
    </source>
</evidence>
<dbReference type="GO" id="GO:0003824">
    <property type="term" value="F:catalytic activity"/>
    <property type="evidence" value="ECO:0007669"/>
    <property type="project" value="UniProtKB-ARBA"/>
</dbReference>
<dbReference type="InterPro" id="IPR000073">
    <property type="entry name" value="AB_hydrolase_1"/>
</dbReference>
<name>A0A918P5A0_9ACTN</name>
<dbReference type="PANTHER" id="PTHR37017:SF11">
    <property type="entry name" value="ESTERASE_LIPASE_THIOESTERASE DOMAIN-CONTAINING PROTEIN"/>
    <property type="match status" value="1"/>
</dbReference>
<dbReference type="InterPro" id="IPR029058">
    <property type="entry name" value="AB_hydrolase_fold"/>
</dbReference>
<reference evidence="2" key="1">
    <citation type="journal article" date="2014" name="Int. J. Syst. Evol. Microbiol.">
        <title>Complete genome sequence of Corynebacterium casei LMG S-19264T (=DSM 44701T), isolated from a smear-ripened cheese.</title>
        <authorList>
            <consortium name="US DOE Joint Genome Institute (JGI-PGF)"/>
            <person name="Walter F."/>
            <person name="Albersmeier A."/>
            <person name="Kalinowski J."/>
            <person name="Ruckert C."/>
        </authorList>
    </citation>
    <scope>NUCLEOTIDE SEQUENCE</scope>
    <source>
        <strain evidence="2">JCM 4790</strain>
    </source>
</reference>
<accession>A0A918P5A0</accession>
<dbReference type="EMBL" id="BMVU01000140">
    <property type="protein sequence ID" value="GGY19081.1"/>
    <property type="molecule type" value="Genomic_DNA"/>
</dbReference>
<feature type="domain" description="AB hydrolase-1" evidence="1">
    <location>
        <begin position="3"/>
        <end position="226"/>
    </location>
</feature>